<evidence type="ECO:0000313" key="2">
    <source>
        <dbReference type="Proteomes" id="UP000242930"/>
    </source>
</evidence>
<dbReference type="STRING" id="915471.SAMN05216201_11377"/>
<organism evidence="1 2">
    <name type="scientific">Pseudomonas linyingensis</name>
    <dbReference type="NCBI Taxonomy" id="915471"/>
    <lineage>
        <taxon>Bacteria</taxon>
        <taxon>Pseudomonadati</taxon>
        <taxon>Pseudomonadota</taxon>
        <taxon>Gammaproteobacteria</taxon>
        <taxon>Pseudomonadales</taxon>
        <taxon>Pseudomonadaceae</taxon>
        <taxon>Pseudomonas</taxon>
    </lineage>
</organism>
<protein>
    <recommendedName>
        <fullName evidence="3">Phasin protein</fullName>
    </recommendedName>
</protein>
<proteinExistence type="predicted"/>
<reference evidence="2" key="1">
    <citation type="submission" date="2016-10" db="EMBL/GenBank/DDBJ databases">
        <authorList>
            <person name="Varghese N."/>
            <person name="Submissions S."/>
        </authorList>
    </citation>
    <scope>NUCLEOTIDE SEQUENCE [LARGE SCALE GENOMIC DNA]</scope>
    <source>
        <strain evidence="2">LMG 25967</strain>
    </source>
</reference>
<dbReference type="RefSeq" id="WP_090312569.1">
    <property type="nucleotide sequence ID" value="NZ_FNZE01000013.1"/>
</dbReference>
<dbReference type="EMBL" id="FNZE01000013">
    <property type="protein sequence ID" value="SEJ65866.1"/>
    <property type="molecule type" value="Genomic_DNA"/>
</dbReference>
<evidence type="ECO:0000313" key="1">
    <source>
        <dbReference type="EMBL" id="SEJ65866.1"/>
    </source>
</evidence>
<dbReference type="AlphaFoldDB" id="A0A1H7ALS5"/>
<evidence type="ECO:0008006" key="3">
    <source>
        <dbReference type="Google" id="ProtNLM"/>
    </source>
</evidence>
<dbReference type="OrthoDB" id="8266045at2"/>
<keyword evidence="2" id="KW-1185">Reference proteome</keyword>
<name>A0A1H7ALS5_9PSED</name>
<gene>
    <name evidence="1" type="ORF">SAMN05216201_11377</name>
</gene>
<sequence length="156" mass="17292">MYLDAKSSLSLFKVNLQFYFRVCDLMRENTLRWGEAGSRSLDTCATELESAATRMLDASDWNTLGVVSSDLLWKAMQLQTQAVQQLAETTLANQTAFNSAAQKAVASWQQASSAALKETSGAMPISTTLQDYLQDYLHLLTPEHGGRRKPSARKSH</sequence>
<accession>A0A1H7ALS5</accession>
<dbReference type="Proteomes" id="UP000242930">
    <property type="component" value="Unassembled WGS sequence"/>
</dbReference>